<evidence type="ECO:0000313" key="3">
    <source>
        <dbReference type="Proteomes" id="UP000306192"/>
    </source>
</evidence>
<protein>
    <submittedName>
        <fullName evidence="2">DUF296 domain-containing protein</fullName>
    </submittedName>
</protein>
<dbReference type="InterPro" id="IPR005175">
    <property type="entry name" value="PPC_dom"/>
</dbReference>
<dbReference type="SUPFAM" id="SSF117856">
    <property type="entry name" value="AF0104/ALDC/Ptd012-like"/>
    <property type="match status" value="1"/>
</dbReference>
<feature type="domain" description="PPC" evidence="1">
    <location>
        <begin position="6"/>
        <end position="152"/>
    </location>
</feature>
<keyword evidence="3" id="KW-1185">Reference proteome</keyword>
<dbReference type="AlphaFoldDB" id="A0A4T2C3B3"/>
<sequence>MLSAELVCGRRVAVVLQPGDDVIRSIVDACILHRIRQGYIAMFLGAFRSARLIATTNPATDPEPPLGAEVTVAYTEGTGSGSIVWNADAGEPRVHLHVALGVKDEGGLAYAGHLLGAVTHYTAELVIDEVLAPTMVRVADEQAFGLENLVFRPGP</sequence>
<organism evidence="2 3">
    <name type="scientific">Subtercola vilae</name>
    <dbReference type="NCBI Taxonomy" id="2056433"/>
    <lineage>
        <taxon>Bacteria</taxon>
        <taxon>Bacillati</taxon>
        <taxon>Actinomycetota</taxon>
        <taxon>Actinomycetes</taxon>
        <taxon>Micrococcales</taxon>
        <taxon>Microbacteriaceae</taxon>
        <taxon>Subtercola</taxon>
    </lineage>
</organism>
<gene>
    <name evidence="2" type="ORF">D4765_07620</name>
</gene>
<dbReference type="OrthoDB" id="5067836at2"/>
<dbReference type="PROSITE" id="PS51742">
    <property type="entry name" value="PPC"/>
    <property type="match status" value="1"/>
</dbReference>
<dbReference type="Proteomes" id="UP000306192">
    <property type="component" value="Unassembled WGS sequence"/>
</dbReference>
<dbReference type="RefSeq" id="WP_136641694.1">
    <property type="nucleotide sequence ID" value="NZ_QYRT01000011.1"/>
</dbReference>
<dbReference type="CDD" id="cd11378">
    <property type="entry name" value="DUF296"/>
    <property type="match status" value="1"/>
</dbReference>
<dbReference type="PANTHER" id="PTHR34988">
    <property type="entry name" value="PROTEIN, PUTATIVE-RELATED"/>
    <property type="match status" value="1"/>
</dbReference>
<evidence type="ECO:0000313" key="2">
    <source>
        <dbReference type="EMBL" id="TIH37651.1"/>
    </source>
</evidence>
<accession>A0A4T2C3B3</accession>
<evidence type="ECO:0000259" key="1">
    <source>
        <dbReference type="PROSITE" id="PS51742"/>
    </source>
</evidence>
<dbReference type="Pfam" id="PF03479">
    <property type="entry name" value="PCC"/>
    <property type="match status" value="1"/>
</dbReference>
<proteinExistence type="predicted"/>
<name>A0A4T2C3B3_9MICO</name>
<comment type="caution">
    <text evidence="2">The sequence shown here is derived from an EMBL/GenBank/DDBJ whole genome shotgun (WGS) entry which is preliminary data.</text>
</comment>
<dbReference type="EMBL" id="QYRT01000011">
    <property type="protein sequence ID" value="TIH37651.1"/>
    <property type="molecule type" value="Genomic_DNA"/>
</dbReference>
<dbReference type="Gene3D" id="3.30.1330.80">
    <property type="entry name" value="Hypothetical protein, similar to alpha- acetolactate decarboxylase, domain 2"/>
    <property type="match status" value="1"/>
</dbReference>
<dbReference type="PANTHER" id="PTHR34988:SF1">
    <property type="entry name" value="DNA-BINDING PROTEIN"/>
    <property type="match status" value="1"/>
</dbReference>
<reference evidence="2 3" key="1">
    <citation type="journal article" date="2019" name="Microorganisms">
        <title>Systematic Affiliation and Genome Analysis of Subtercola vilae DB165(T) with Particular Emphasis on Cold Adaptation of an Isolate from a High-Altitude Cold Volcano Lake.</title>
        <authorList>
            <person name="Villalobos A.S."/>
            <person name="Wiese J."/>
            <person name="Imhoff J.F."/>
            <person name="Dorador C."/>
            <person name="Keller A."/>
            <person name="Hentschel U."/>
        </authorList>
    </citation>
    <scope>NUCLEOTIDE SEQUENCE [LARGE SCALE GENOMIC DNA]</scope>
    <source>
        <strain evidence="2 3">DB165</strain>
    </source>
</reference>